<feature type="binding site" evidence="3">
    <location>
        <begin position="28"/>
        <end position="35"/>
    </location>
    <ligand>
        <name>GTP</name>
        <dbReference type="ChEBI" id="CHEBI:37565"/>
    </ligand>
</feature>
<dbReference type="GO" id="GO:0005525">
    <property type="term" value="F:GTP binding"/>
    <property type="evidence" value="ECO:0007669"/>
    <property type="project" value="UniProtKB-KW"/>
</dbReference>
<dbReference type="GO" id="GO:0031514">
    <property type="term" value="C:motile cilium"/>
    <property type="evidence" value="ECO:0007669"/>
    <property type="project" value="TreeGrafter"/>
</dbReference>
<dbReference type="InterPro" id="IPR027417">
    <property type="entry name" value="P-loop_NTPase"/>
</dbReference>
<keyword evidence="7" id="KW-1185">Reference proteome</keyword>
<feature type="binding site" evidence="3">
    <location>
        <begin position="130"/>
        <end position="133"/>
    </location>
    <ligand>
        <name>GTP</name>
        <dbReference type="ChEBI" id="CHEBI:37565"/>
    </ligand>
</feature>
<feature type="compositionally biased region" description="Basic residues" evidence="5">
    <location>
        <begin position="321"/>
        <end position="333"/>
    </location>
</feature>
<evidence type="ECO:0000256" key="1">
    <source>
        <dbReference type="ARBA" id="ARBA00022741"/>
    </source>
</evidence>
<dbReference type="GO" id="GO:0046872">
    <property type="term" value="F:metal ion binding"/>
    <property type="evidence" value="ECO:0007669"/>
    <property type="project" value="UniProtKB-KW"/>
</dbReference>
<evidence type="ECO:0000256" key="4">
    <source>
        <dbReference type="PIRSR" id="PIRSR606689-2"/>
    </source>
</evidence>
<reference evidence="6" key="1">
    <citation type="submission" date="2025-08" db="UniProtKB">
        <authorList>
            <consortium name="Ensembl"/>
        </authorList>
    </citation>
    <scope>IDENTIFICATION</scope>
</reference>
<proteinExistence type="predicted"/>
<feature type="region of interest" description="Disordered" evidence="5">
    <location>
        <begin position="203"/>
        <end position="222"/>
    </location>
</feature>
<dbReference type="PROSITE" id="PS51417">
    <property type="entry name" value="ARF"/>
    <property type="match status" value="1"/>
</dbReference>
<dbReference type="PANTHER" id="PTHR46090">
    <property type="entry name" value="ADP-RIBOSYLATION FACTOR-LIKE PROTEIN 13B"/>
    <property type="match status" value="1"/>
</dbReference>
<dbReference type="STRING" id="409849.ENSPMGP00000005466"/>
<evidence type="ECO:0000256" key="5">
    <source>
        <dbReference type="SAM" id="MobiDB-lite"/>
    </source>
</evidence>
<dbReference type="Ensembl" id="ENSPMGT00000005798.1">
    <property type="protein sequence ID" value="ENSPMGP00000005466.1"/>
    <property type="gene ID" value="ENSPMGG00000004584.1"/>
</dbReference>
<keyword evidence="2 3" id="KW-0342">GTP-binding</keyword>
<organism evidence="6 7">
    <name type="scientific">Periophthalmus magnuspinnatus</name>
    <dbReference type="NCBI Taxonomy" id="409849"/>
    <lineage>
        <taxon>Eukaryota</taxon>
        <taxon>Metazoa</taxon>
        <taxon>Chordata</taxon>
        <taxon>Craniata</taxon>
        <taxon>Vertebrata</taxon>
        <taxon>Euteleostomi</taxon>
        <taxon>Actinopterygii</taxon>
        <taxon>Neopterygii</taxon>
        <taxon>Teleostei</taxon>
        <taxon>Neoteleostei</taxon>
        <taxon>Acanthomorphata</taxon>
        <taxon>Gobiaria</taxon>
        <taxon>Gobiiformes</taxon>
        <taxon>Gobioidei</taxon>
        <taxon>Gobiidae</taxon>
        <taxon>Oxudercinae</taxon>
        <taxon>Periophthalmus</taxon>
    </lineage>
</organism>
<accession>A0A3B3ZM58</accession>
<dbReference type="InterPro" id="IPR005225">
    <property type="entry name" value="Small_GTP-bd"/>
</dbReference>
<sequence length="403" mass="45921">MFSLMANCCNWLKRWREPARKVTLVMVGLDNAGKTATVRGIQGENPQDVAPTVGFSKVDLKQGKFEVTIFDLGGGKRIRGIWKNYYSESHGVVFVVDSTDVQRIQETRETMAEVLQHPRISGKPVLVLANKQDKEGALAEADIIENLSLEKLVNENKCLCQIEPCSAVLGYGKKVDKSIKKGLNWLLNNIAKDYEAITERVQKDTAEQHAQEEQDKKERAERVRRIREERERQEREEAEREGRQLQEDDLDEDNIPNPFQPIENIVTENDEKEKERKRQIELQEKLKDSGHEEEEEDNSEEPNDTRQHSENGTTVGEQSKKKTRKLHLKRKHRVDPLKTDEGPTESPTPPPPPVGWATPKASRLPKLEPLGDSKHSDFFKKPLPPVANRPGARPNGDSHDVVF</sequence>
<feature type="compositionally biased region" description="Basic and acidic residues" evidence="5">
    <location>
        <begin position="228"/>
        <end position="246"/>
    </location>
</feature>
<dbReference type="GO" id="GO:0003924">
    <property type="term" value="F:GTPase activity"/>
    <property type="evidence" value="ECO:0007669"/>
    <property type="project" value="InterPro"/>
</dbReference>
<dbReference type="InterPro" id="IPR051995">
    <property type="entry name" value="Ciliary_GTPase"/>
</dbReference>
<protein>
    <recommendedName>
        <fullName evidence="8">ADP-ribosylation factor-like 13b</fullName>
    </recommendedName>
</protein>
<evidence type="ECO:0000256" key="3">
    <source>
        <dbReference type="PIRSR" id="PIRSR606689-1"/>
    </source>
</evidence>
<keyword evidence="4" id="KW-0479">Metal-binding</keyword>
<feature type="region of interest" description="Disordered" evidence="5">
    <location>
        <begin position="228"/>
        <end position="403"/>
    </location>
</feature>
<reference evidence="6" key="2">
    <citation type="submission" date="2025-09" db="UniProtKB">
        <authorList>
            <consortium name="Ensembl"/>
        </authorList>
    </citation>
    <scope>IDENTIFICATION</scope>
</reference>
<dbReference type="SMART" id="SM00177">
    <property type="entry name" value="ARF"/>
    <property type="match status" value="1"/>
</dbReference>
<dbReference type="GO" id="GO:0097730">
    <property type="term" value="C:non-motile cilium"/>
    <property type="evidence" value="ECO:0007669"/>
    <property type="project" value="TreeGrafter"/>
</dbReference>
<dbReference type="PANTHER" id="PTHR46090:SF3">
    <property type="entry name" value="ADP-RIBOSYLATION FACTOR-LIKE PROTEIN 13B"/>
    <property type="match status" value="1"/>
</dbReference>
<keyword evidence="1 3" id="KW-0547">Nucleotide-binding</keyword>
<evidence type="ECO:0000313" key="7">
    <source>
        <dbReference type="Proteomes" id="UP000261520"/>
    </source>
</evidence>
<evidence type="ECO:0000256" key="2">
    <source>
        <dbReference type="ARBA" id="ARBA00023134"/>
    </source>
</evidence>
<dbReference type="AlphaFoldDB" id="A0A3B3ZM58"/>
<dbReference type="PRINTS" id="PR00328">
    <property type="entry name" value="SAR1GTPBP"/>
</dbReference>
<dbReference type="GO" id="GO:0097500">
    <property type="term" value="P:receptor localization to non-motile cilium"/>
    <property type="evidence" value="ECO:0007669"/>
    <property type="project" value="TreeGrafter"/>
</dbReference>
<keyword evidence="4" id="KW-0460">Magnesium</keyword>
<dbReference type="InterPro" id="IPR006689">
    <property type="entry name" value="Small_GTPase_ARF/SAR"/>
</dbReference>
<evidence type="ECO:0000313" key="6">
    <source>
        <dbReference type="Ensembl" id="ENSPMGP00000005466.1"/>
    </source>
</evidence>
<dbReference type="Gene3D" id="3.40.50.300">
    <property type="entry name" value="P-loop containing nucleotide triphosphate hydrolases"/>
    <property type="match status" value="1"/>
</dbReference>
<feature type="compositionally biased region" description="Acidic residues" evidence="5">
    <location>
        <begin position="291"/>
        <end position="302"/>
    </location>
</feature>
<feature type="binding site" evidence="4">
    <location>
        <position position="52"/>
    </location>
    <ligand>
        <name>Mg(2+)</name>
        <dbReference type="ChEBI" id="CHEBI:18420"/>
    </ligand>
</feature>
<dbReference type="GO" id="GO:0060170">
    <property type="term" value="C:ciliary membrane"/>
    <property type="evidence" value="ECO:0007669"/>
    <property type="project" value="TreeGrafter"/>
</dbReference>
<dbReference type="SUPFAM" id="SSF52540">
    <property type="entry name" value="P-loop containing nucleoside triphosphate hydrolases"/>
    <property type="match status" value="1"/>
</dbReference>
<name>A0A3B3ZM58_9GOBI</name>
<dbReference type="CDD" id="cd04161">
    <property type="entry name" value="Arl2l1_Arl13_like"/>
    <property type="match status" value="1"/>
</dbReference>
<feature type="compositionally biased region" description="Basic and acidic residues" evidence="5">
    <location>
        <begin position="365"/>
        <end position="380"/>
    </location>
</feature>
<feature type="binding site" evidence="4">
    <location>
        <position position="35"/>
    </location>
    <ligand>
        <name>Mg(2+)</name>
        <dbReference type="ChEBI" id="CHEBI:18420"/>
    </ligand>
</feature>
<evidence type="ECO:0008006" key="8">
    <source>
        <dbReference type="Google" id="ProtNLM"/>
    </source>
</evidence>
<dbReference type="PROSITE" id="PS51419">
    <property type="entry name" value="RAB"/>
    <property type="match status" value="1"/>
</dbReference>
<feature type="compositionally biased region" description="Basic and acidic residues" evidence="5">
    <location>
        <begin position="269"/>
        <end position="290"/>
    </location>
</feature>
<dbReference type="GO" id="GO:1905515">
    <property type="term" value="P:non-motile cilium assembly"/>
    <property type="evidence" value="ECO:0007669"/>
    <property type="project" value="TreeGrafter"/>
</dbReference>
<dbReference type="Pfam" id="PF00025">
    <property type="entry name" value="Arf"/>
    <property type="match status" value="1"/>
</dbReference>
<dbReference type="FunFam" id="3.40.50.300:FF:000415">
    <property type="entry name" value="ADP-ribosylation factor-like GTPase 13B"/>
    <property type="match status" value="1"/>
</dbReference>
<dbReference type="SMART" id="SM00178">
    <property type="entry name" value="SAR"/>
    <property type="match status" value="1"/>
</dbReference>
<dbReference type="NCBIfam" id="TIGR00231">
    <property type="entry name" value="small_GTP"/>
    <property type="match status" value="1"/>
</dbReference>
<feature type="binding site" evidence="3">
    <location>
        <position position="74"/>
    </location>
    <ligand>
        <name>GTP</name>
        <dbReference type="ChEBI" id="CHEBI:37565"/>
    </ligand>
</feature>
<dbReference type="Proteomes" id="UP000261520">
    <property type="component" value="Unplaced"/>
</dbReference>